<accession>A0A5N8XEJ7</accession>
<dbReference type="InterPro" id="IPR049801">
    <property type="entry name" value="T7SS_assoc-like"/>
</dbReference>
<organism evidence="1 2">
    <name type="scientific">Streptomyces spongiae</name>
    <dbReference type="NCBI Taxonomy" id="565072"/>
    <lineage>
        <taxon>Bacteria</taxon>
        <taxon>Bacillati</taxon>
        <taxon>Actinomycetota</taxon>
        <taxon>Actinomycetes</taxon>
        <taxon>Kitasatosporales</taxon>
        <taxon>Streptomycetaceae</taxon>
        <taxon>Streptomyces</taxon>
    </lineage>
</organism>
<dbReference type="EMBL" id="VJZC01000059">
    <property type="protein sequence ID" value="MPY57837.1"/>
    <property type="molecule type" value="Genomic_DNA"/>
</dbReference>
<gene>
    <name evidence="1" type="ORF">FNH08_11850</name>
</gene>
<evidence type="ECO:0000313" key="1">
    <source>
        <dbReference type="EMBL" id="MPY57837.1"/>
    </source>
</evidence>
<dbReference type="AlphaFoldDB" id="A0A5N8XEJ7"/>
<proteinExistence type="predicted"/>
<dbReference type="Proteomes" id="UP000400924">
    <property type="component" value="Unassembled WGS sequence"/>
</dbReference>
<comment type="caution">
    <text evidence="1">The sequence shown here is derived from an EMBL/GenBank/DDBJ whole genome shotgun (WGS) entry which is preliminary data.</text>
</comment>
<dbReference type="NCBIfam" id="NF033533">
    <property type="entry name" value="lone7_assoc_B"/>
    <property type="match status" value="1"/>
</dbReference>
<protein>
    <submittedName>
        <fullName evidence="1">Type VII secretion system-associated protein</fullName>
    </submittedName>
</protein>
<name>A0A5N8XEJ7_9ACTN</name>
<sequence length="164" mass="17598">MPQQPASLSHEKGNDVAEVTVLDSEFLKKFISEHIEPFVTALDKIAKDDPNDGPAMESISDGIDATTITAAKPLILGDMAGEKAAAGGGELNAVVQKAAGEIVRVFEDHTVLFEDVQDALWETIEQLNASQGKSLETIAMEEFMDIFEDVDSDLTGDGDDEDDS</sequence>
<keyword evidence="2" id="KW-1185">Reference proteome</keyword>
<evidence type="ECO:0000313" key="2">
    <source>
        <dbReference type="Proteomes" id="UP000400924"/>
    </source>
</evidence>
<reference evidence="1 2" key="1">
    <citation type="submission" date="2019-07" db="EMBL/GenBank/DDBJ databases">
        <title>New species of Amycolatopsis and Streptomyces.</title>
        <authorList>
            <person name="Duangmal K."/>
            <person name="Teo W.F.A."/>
            <person name="Lipun K."/>
        </authorList>
    </citation>
    <scope>NUCLEOTIDE SEQUENCE [LARGE SCALE GENOMIC DNA]</scope>
    <source>
        <strain evidence="1 2">NBRC 106415</strain>
    </source>
</reference>